<comment type="similarity">
    <text evidence="7">Belongs to the DNA polymerase HolA subunit family.</text>
</comment>
<dbReference type="GO" id="GO:0009360">
    <property type="term" value="C:DNA polymerase III complex"/>
    <property type="evidence" value="ECO:0007669"/>
    <property type="project" value="InterPro"/>
</dbReference>
<keyword evidence="12" id="KW-1185">Reference proteome</keyword>
<organism evidence="11 12">
    <name type="scientific">Gloeothece verrucosa (strain PCC 7822)</name>
    <name type="common">Cyanothece sp. (strain PCC 7822)</name>
    <dbReference type="NCBI Taxonomy" id="497965"/>
    <lineage>
        <taxon>Bacteria</taxon>
        <taxon>Bacillati</taxon>
        <taxon>Cyanobacteriota</taxon>
        <taxon>Cyanophyceae</taxon>
        <taxon>Oscillatoriophycideae</taxon>
        <taxon>Chroococcales</taxon>
        <taxon>Aphanothecaceae</taxon>
        <taxon>Gloeothece</taxon>
        <taxon>Gloeothece verrucosa</taxon>
    </lineage>
</organism>
<dbReference type="STRING" id="497965.Cyan7822_1292"/>
<proteinExistence type="inferred from homology"/>
<dbReference type="GO" id="GO:0006261">
    <property type="term" value="P:DNA-templated DNA replication"/>
    <property type="evidence" value="ECO:0007669"/>
    <property type="project" value="TreeGrafter"/>
</dbReference>
<dbReference type="SUPFAM" id="SSF52540">
    <property type="entry name" value="P-loop containing nucleoside triphosphate hydrolases"/>
    <property type="match status" value="1"/>
</dbReference>
<accession>E0UHN7</accession>
<dbReference type="KEGG" id="cyj:Cyan7822_1292"/>
<dbReference type="InterPro" id="IPR005790">
    <property type="entry name" value="DNA_polIII_delta"/>
</dbReference>
<dbReference type="GO" id="GO:0003887">
    <property type="term" value="F:DNA-directed DNA polymerase activity"/>
    <property type="evidence" value="ECO:0007669"/>
    <property type="project" value="UniProtKB-KW"/>
</dbReference>
<dbReference type="Gene3D" id="3.40.50.300">
    <property type="entry name" value="P-loop containing nucleotide triphosphate hydrolases"/>
    <property type="match status" value="1"/>
</dbReference>
<evidence type="ECO:0000256" key="7">
    <source>
        <dbReference type="ARBA" id="ARBA00034754"/>
    </source>
</evidence>
<dbReference type="InterPro" id="IPR027417">
    <property type="entry name" value="P-loop_NTPase"/>
</dbReference>
<evidence type="ECO:0000256" key="8">
    <source>
        <dbReference type="ARBA" id="ARBA00049244"/>
    </source>
</evidence>
<dbReference type="InterPro" id="IPR008921">
    <property type="entry name" value="DNA_pol3_clamp-load_cplx_C"/>
</dbReference>
<evidence type="ECO:0000313" key="12">
    <source>
        <dbReference type="Proteomes" id="UP000008206"/>
    </source>
</evidence>
<reference evidence="12" key="1">
    <citation type="journal article" date="2011" name="MBio">
        <title>Novel metabolic attributes of the genus Cyanothece, comprising a group of unicellular nitrogen-fixing Cyanobacteria.</title>
        <authorList>
            <person name="Bandyopadhyay A."/>
            <person name="Elvitigala T."/>
            <person name="Welsh E."/>
            <person name="Stockel J."/>
            <person name="Liberton M."/>
            <person name="Min H."/>
            <person name="Sherman L.A."/>
            <person name="Pakrasi H.B."/>
        </authorList>
    </citation>
    <scope>NUCLEOTIDE SEQUENCE [LARGE SCALE GENOMIC DNA]</scope>
    <source>
        <strain evidence="12">PCC 7822</strain>
    </source>
</reference>
<keyword evidence="6" id="KW-0239">DNA-directed DNA polymerase</keyword>
<evidence type="ECO:0000256" key="5">
    <source>
        <dbReference type="ARBA" id="ARBA00022705"/>
    </source>
</evidence>
<feature type="domain" description="DNA polymerase III delta subunit-like C-terminal" evidence="10">
    <location>
        <begin position="199"/>
        <end position="308"/>
    </location>
</feature>
<comment type="catalytic activity">
    <reaction evidence="8">
        <text>DNA(n) + a 2'-deoxyribonucleoside 5'-triphosphate = DNA(n+1) + diphosphate</text>
        <dbReference type="Rhea" id="RHEA:22508"/>
        <dbReference type="Rhea" id="RHEA-COMP:17339"/>
        <dbReference type="Rhea" id="RHEA-COMP:17340"/>
        <dbReference type="ChEBI" id="CHEBI:33019"/>
        <dbReference type="ChEBI" id="CHEBI:61560"/>
        <dbReference type="ChEBI" id="CHEBI:173112"/>
        <dbReference type="EC" id="2.7.7.7"/>
    </reaction>
</comment>
<dbReference type="Gene3D" id="1.10.8.60">
    <property type="match status" value="1"/>
</dbReference>
<gene>
    <name evidence="11" type="ordered locus">Cyan7822_1292</name>
</gene>
<evidence type="ECO:0000256" key="6">
    <source>
        <dbReference type="ARBA" id="ARBA00022932"/>
    </source>
</evidence>
<keyword evidence="5" id="KW-0235">DNA replication</keyword>
<dbReference type="HOGENOM" id="CLU_044694_2_1_3"/>
<evidence type="ECO:0000256" key="1">
    <source>
        <dbReference type="ARBA" id="ARBA00012417"/>
    </source>
</evidence>
<dbReference type="InterPro" id="IPR048466">
    <property type="entry name" value="DNA_pol3_delta-like_C"/>
</dbReference>
<dbReference type="GO" id="GO:0003677">
    <property type="term" value="F:DNA binding"/>
    <property type="evidence" value="ECO:0007669"/>
    <property type="project" value="InterPro"/>
</dbReference>
<evidence type="ECO:0000256" key="2">
    <source>
        <dbReference type="ARBA" id="ARBA00017703"/>
    </source>
</evidence>
<evidence type="ECO:0000259" key="10">
    <source>
        <dbReference type="Pfam" id="PF21694"/>
    </source>
</evidence>
<evidence type="ECO:0000259" key="9">
    <source>
        <dbReference type="Pfam" id="PF06144"/>
    </source>
</evidence>
<dbReference type="eggNOG" id="COG1466">
    <property type="taxonomic scope" value="Bacteria"/>
</dbReference>
<dbReference type="Pfam" id="PF21694">
    <property type="entry name" value="DNA_pol3_delta_C"/>
    <property type="match status" value="1"/>
</dbReference>
<dbReference type="PANTHER" id="PTHR34388">
    <property type="entry name" value="DNA POLYMERASE III SUBUNIT DELTA"/>
    <property type="match status" value="1"/>
</dbReference>
<dbReference type="EC" id="2.7.7.7" evidence="1"/>
<sequence>MPIYLFWGEDDFAITQEVERLRQDVLDPSWIQFNYDKLAGDAAENVIEGLNQAMTPVFGSGGRLVWLVETTIFGQCSEGLLSELQRTLPHIPEESHLLFTSSKKPDKRLKSTKLVEEYAKVQEFALIPPWKTEEIVQRVQSVAHSKGVKLTAAAVDLLAESVGNNTRQLWSELDKLSVYGQGKPINENVVASLVNVNTQNSLQLATAIREGDAAKALSLVADLISRNEPALRIVATLVGQFRTWAMVKLKIEAGEKDEKAIATAAEVGNPKRIYFLRKEVQAFKGSQLLATLPLLFELELSLKRGADPLAALQTKVVELCRLFSKG</sequence>
<keyword evidence="3" id="KW-0808">Transferase</keyword>
<protein>
    <recommendedName>
        <fullName evidence="2">DNA polymerase III subunit delta</fullName>
        <ecNumber evidence="1">2.7.7.7</ecNumber>
    </recommendedName>
</protein>
<dbReference type="AlphaFoldDB" id="E0UHN7"/>
<dbReference type="Pfam" id="PF06144">
    <property type="entry name" value="DNA_pol3_delta"/>
    <property type="match status" value="1"/>
</dbReference>
<dbReference type="PANTHER" id="PTHR34388:SF1">
    <property type="entry name" value="DNA POLYMERASE III SUBUNIT DELTA"/>
    <property type="match status" value="1"/>
</dbReference>
<feature type="domain" description="DNA polymerase III delta N-terminal" evidence="9">
    <location>
        <begin position="4"/>
        <end position="122"/>
    </location>
</feature>
<keyword evidence="4" id="KW-0548">Nucleotidyltransferase</keyword>
<evidence type="ECO:0000256" key="4">
    <source>
        <dbReference type="ARBA" id="ARBA00022695"/>
    </source>
</evidence>
<dbReference type="Proteomes" id="UP000008206">
    <property type="component" value="Chromosome"/>
</dbReference>
<name>E0UHN7_GLOV7</name>
<dbReference type="InterPro" id="IPR010372">
    <property type="entry name" value="DNA_pol3_delta_N"/>
</dbReference>
<dbReference type="Gene3D" id="1.20.272.10">
    <property type="match status" value="1"/>
</dbReference>
<evidence type="ECO:0000256" key="3">
    <source>
        <dbReference type="ARBA" id="ARBA00022679"/>
    </source>
</evidence>
<dbReference type="SUPFAM" id="SSF48019">
    <property type="entry name" value="post-AAA+ oligomerization domain-like"/>
    <property type="match status" value="1"/>
</dbReference>
<dbReference type="EMBL" id="CP002198">
    <property type="protein sequence ID" value="ADN13294.1"/>
    <property type="molecule type" value="Genomic_DNA"/>
</dbReference>
<dbReference type="NCBIfam" id="TIGR01128">
    <property type="entry name" value="holA"/>
    <property type="match status" value="1"/>
</dbReference>
<dbReference type="RefSeq" id="WP_013321401.1">
    <property type="nucleotide sequence ID" value="NC_014501.1"/>
</dbReference>
<evidence type="ECO:0000313" key="11">
    <source>
        <dbReference type="EMBL" id="ADN13294.1"/>
    </source>
</evidence>
<dbReference type="OrthoDB" id="581300at2"/>